<sequence>MLRYLTIGKRAGAIFTLLALLTIFTGFINLYEMRQMNSATEEVRNQWLPAVVALSEIGAQIAEARALTLNGVIVEDSDNQMNAAEMARDILTVLPSKFSAYEKFAVSPESRELFDGFVVAYKAYQNYQEQVLKGIEAGDRAEANSLVNGPFGDYASMMFDALGRLILYNSTSADEAAIRSAQAAEQASMVSLASLGVFLVLIILSAVLLTRSIVSPLRQALLVAERVANGKLTDEIVVSGRDEPALLLASLSKMQNSLRMTIHQIASSSEQLASASEQLHTVTENANRSLHQQNDEIEQAATAVNEMTAAVEEVARNAANTAHTSHDTDRDGREGQRQVRQTIESIDALAALVTRAAGQAVALASQTGQISKVLDVIRGIARQTNLLALNAAIEAARAGEAGRGFAVVADEVRSLAQRTQNSTEEIEIMIENIQSGTDSTVQALQVSAEQAQLTLQAAGSTGIALERITLSISRINELNLVIASASQEQAHVAHEVDRNLVNIRDLSLQTAVGANQTSSSSQELSRLAAELNTLIARFAI</sequence>
<evidence type="ECO:0000256" key="8">
    <source>
        <dbReference type="ARBA" id="ARBA00023224"/>
    </source>
</evidence>
<evidence type="ECO:0000256" key="11">
    <source>
        <dbReference type="SAM" id="Coils"/>
    </source>
</evidence>
<evidence type="ECO:0000256" key="2">
    <source>
        <dbReference type="ARBA" id="ARBA00022475"/>
    </source>
</evidence>
<dbReference type="PROSITE" id="PS50885">
    <property type="entry name" value="HAMP"/>
    <property type="match status" value="1"/>
</dbReference>
<comment type="similarity">
    <text evidence="9">Belongs to the methyl-accepting chemotaxis (MCP) protein family.</text>
</comment>
<feature type="region of interest" description="Disordered" evidence="12">
    <location>
        <begin position="317"/>
        <end position="336"/>
    </location>
</feature>
<keyword evidence="7 13" id="KW-0472">Membrane</keyword>
<gene>
    <name evidence="16" type="ORF">ALQ04_03408</name>
</gene>
<comment type="caution">
    <text evidence="16">The sequence shown here is derived from an EMBL/GenBank/DDBJ whole genome shotgun (WGS) entry which is preliminary data.</text>
</comment>
<dbReference type="AlphaFoldDB" id="A0A3M4M7D0"/>
<dbReference type="InterPro" id="IPR047347">
    <property type="entry name" value="YvaQ-like_sensor"/>
</dbReference>
<dbReference type="Gene3D" id="1.10.287.950">
    <property type="entry name" value="Methyl-accepting chemotaxis protein"/>
    <property type="match status" value="1"/>
</dbReference>
<dbReference type="GO" id="GO:0006935">
    <property type="term" value="P:chemotaxis"/>
    <property type="evidence" value="ECO:0007669"/>
    <property type="project" value="UniProtKB-KW"/>
</dbReference>
<evidence type="ECO:0000313" key="17">
    <source>
        <dbReference type="Proteomes" id="UP000277236"/>
    </source>
</evidence>
<keyword evidence="2" id="KW-1003">Cell membrane</keyword>
<dbReference type="PANTHER" id="PTHR32089">
    <property type="entry name" value="METHYL-ACCEPTING CHEMOTAXIS PROTEIN MCPB"/>
    <property type="match status" value="1"/>
</dbReference>
<protein>
    <recommendedName>
        <fullName evidence="18">Methyl-accepting chemotaxis protein</fullName>
    </recommendedName>
</protein>
<dbReference type="EMBL" id="RBRE01000016">
    <property type="protein sequence ID" value="RMQ49479.1"/>
    <property type="molecule type" value="Genomic_DNA"/>
</dbReference>
<keyword evidence="11" id="KW-0175">Coiled coil</keyword>
<reference evidence="16 17" key="1">
    <citation type="submission" date="2018-08" db="EMBL/GenBank/DDBJ databases">
        <title>Recombination of ecologically and evolutionarily significant loci maintains genetic cohesion in the Pseudomonas syringae species complex.</title>
        <authorList>
            <person name="Dillon M."/>
            <person name="Thakur S."/>
            <person name="Almeida R.N.D."/>
            <person name="Weir B.S."/>
            <person name="Guttman D.S."/>
        </authorList>
    </citation>
    <scope>NUCLEOTIDE SEQUENCE [LARGE SCALE GENOMIC DNA]</scope>
    <source>
        <strain evidence="16 17">ICMP 3353</strain>
    </source>
</reference>
<dbReference type="OrthoDB" id="8724574at2"/>
<evidence type="ECO:0000256" key="5">
    <source>
        <dbReference type="ARBA" id="ARBA00022692"/>
    </source>
</evidence>
<evidence type="ECO:0000256" key="13">
    <source>
        <dbReference type="SAM" id="Phobius"/>
    </source>
</evidence>
<evidence type="ECO:0000313" key="16">
    <source>
        <dbReference type="EMBL" id="RMQ49479.1"/>
    </source>
</evidence>
<evidence type="ECO:0000256" key="4">
    <source>
        <dbReference type="ARBA" id="ARBA00022500"/>
    </source>
</evidence>
<name>A0A3M4M7D0_PSECI</name>
<proteinExistence type="inferred from homology"/>
<evidence type="ECO:0000259" key="15">
    <source>
        <dbReference type="PROSITE" id="PS50885"/>
    </source>
</evidence>
<dbReference type="Proteomes" id="UP000277236">
    <property type="component" value="Unassembled WGS sequence"/>
</dbReference>
<evidence type="ECO:0000256" key="10">
    <source>
        <dbReference type="PROSITE-ProRule" id="PRU00284"/>
    </source>
</evidence>
<dbReference type="RefSeq" id="WP_122314626.1">
    <property type="nucleotide sequence ID" value="NZ_RBRE01000016.1"/>
</dbReference>
<feature type="domain" description="Methyl-accepting transducer" evidence="14">
    <location>
        <begin position="268"/>
        <end position="504"/>
    </location>
</feature>
<dbReference type="Pfam" id="PF12729">
    <property type="entry name" value="4HB_MCP_1"/>
    <property type="match status" value="1"/>
</dbReference>
<feature type="transmembrane region" description="Helical" evidence="13">
    <location>
        <begin position="12"/>
        <end position="31"/>
    </location>
</feature>
<keyword evidence="8 10" id="KW-0807">Transducer</keyword>
<organism evidence="16 17">
    <name type="scientific">Pseudomonas cichorii</name>
    <dbReference type="NCBI Taxonomy" id="36746"/>
    <lineage>
        <taxon>Bacteria</taxon>
        <taxon>Pseudomonadati</taxon>
        <taxon>Pseudomonadota</taxon>
        <taxon>Gammaproteobacteria</taxon>
        <taxon>Pseudomonadales</taxon>
        <taxon>Pseudomonadaceae</taxon>
        <taxon>Pseudomonas</taxon>
    </lineage>
</organism>
<feature type="compositionally biased region" description="Basic and acidic residues" evidence="12">
    <location>
        <begin position="324"/>
        <end position="336"/>
    </location>
</feature>
<dbReference type="SUPFAM" id="SSF58104">
    <property type="entry name" value="Methyl-accepting chemotaxis protein (MCP) signaling domain"/>
    <property type="match status" value="1"/>
</dbReference>
<accession>A0A3M4M7D0</accession>
<comment type="subcellular location">
    <subcellularLocation>
        <location evidence="1">Cell membrane</location>
        <topology evidence="1">Multi-pass membrane protein</topology>
    </subcellularLocation>
</comment>
<dbReference type="GO" id="GO:0004888">
    <property type="term" value="F:transmembrane signaling receptor activity"/>
    <property type="evidence" value="ECO:0007669"/>
    <property type="project" value="InterPro"/>
</dbReference>
<feature type="domain" description="HAMP" evidence="15">
    <location>
        <begin position="211"/>
        <end position="263"/>
    </location>
</feature>
<dbReference type="InterPro" id="IPR004090">
    <property type="entry name" value="Chemotax_Me-accpt_rcpt"/>
</dbReference>
<dbReference type="GO" id="GO:0007165">
    <property type="term" value="P:signal transduction"/>
    <property type="evidence" value="ECO:0007669"/>
    <property type="project" value="UniProtKB-KW"/>
</dbReference>
<dbReference type="InterPro" id="IPR024478">
    <property type="entry name" value="HlyB_4HB_MCP"/>
</dbReference>
<dbReference type="PRINTS" id="PR00260">
    <property type="entry name" value="CHEMTRNSDUCR"/>
</dbReference>
<dbReference type="CDD" id="cd06225">
    <property type="entry name" value="HAMP"/>
    <property type="match status" value="1"/>
</dbReference>
<dbReference type="PROSITE" id="PS50111">
    <property type="entry name" value="CHEMOTAXIS_TRANSDUC_2"/>
    <property type="match status" value="1"/>
</dbReference>
<dbReference type="GO" id="GO:0005886">
    <property type="term" value="C:plasma membrane"/>
    <property type="evidence" value="ECO:0007669"/>
    <property type="project" value="UniProtKB-SubCell"/>
</dbReference>
<keyword evidence="5 13" id="KW-0812">Transmembrane</keyword>
<keyword evidence="3" id="KW-0488">Methylation</keyword>
<keyword evidence="4" id="KW-0145">Chemotaxis</keyword>
<evidence type="ECO:0000256" key="7">
    <source>
        <dbReference type="ARBA" id="ARBA00023136"/>
    </source>
</evidence>
<dbReference type="InterPro" id="IPR004089">
    <property type="entry name" value="MCPsignal_dom"/>
</dbReference>
<evidence type="ECO:0000256" key="3">
    <source>
        <dbReference type="ARBA" id="ARBA00022481"/>
    </source>
</evidence>
<evidence type="ECO:0000256" key="12">
    <source>
        <dbReference type="SAM" id="MobiDB-lite"/>
    </source>
</evidence>
<feature type="coiled-coil region" evidence="11">
    <location>
        <begin position="290"/>
        <end position="317"/>
    </location>
</feature>
<dbReference type="SMART" id="SM00283">
    <property type="entry name" value="MA"/>
    <property type="match status" value="1"/>
</dbReference>
<evidence type="ECO:0000259" key="14">
    <source>
        <dbReference type="PROSITE" id="PS50111"/>
    </source>
</evidence>
<feature type="transmembrane region" description="Helical" evidence="13">
    <location>
        <begin position="189"/>
        <end position="209"/>
    </location>
</feature>
<evidence type="ECO:0000256" key="1">
    <source>
        <dbReference type="ARBA" id="ARBA00004651"/>
    </source>
</evidence>
<dbReference type="CDD" id="cd19411">
    <property type="entry name" value="MCP2201-like_sensor"/>
    <property type="match status" value="1"/>
</dbReference>
<dbReference type="Pfam" id="PF00672">
    <property type="entry name" value="HAMP"/>
    <property type="match status" value="1"/>
</dbReference>
<evidence type="ECO:0000256" key="9">
    <source>
        <dbReference type="ARBA" id="ARBA00029447"/>
    </source>
</evidence>
<dbReference type="InterPro" id="IPR003660">
    <property type="entry name" value="HAMP_dom"/>
</dbReference>
<dbReference type="Pfam" id="PF00015">
    <property type="entry name" value="MCPsignal"/>
    <property type="match status" value="1"/>
</dbReference>
<dbReference type="FunFam" id="1.10.287.950:FF:000001">
    <property type="entry name" value="Methyl-accepting chemotaxis sensory transducer"/>
    <property type="match status" value="1"/>
</dbReference>
<evidence type="ECO:0000256" key="6">
    <source>
        <dbReference type="ARBA" id="ARBA00022989"/>
    </source>
</evidence>
<evidence type="ECO:0008006" key="18">
    <source>
        <dbReference type="Google" id="ProtNLM"/>
    </source>
</evidence>
<keyword evidence="6 13" id="KW-1133">Transmembrane helix</keyword>
<dbReference type="SMART" id="SM00304">
    <property type="entry name" value="HAMP"/>
    <property type="match status" value="2"/>
</dbReference>
<dbReference type="PANTHER" id="PTHR32089:SF120">
    <property type="entry name" value="METHYL-ACCEPTING CHEMOTAXIS PROTEIN TLPQ"/>
    <property type="match status" value="1"/>
</dbReference>